<comment type="caution">
    <text evidence="1">The sequence shown here is derived from an EMBL/GenBank/DDBJ whole genome shotgun (WGS) entry which is preliminary data.</text>
</comment>
<gene>
    <name evidence="1" type="ORF">A33Q_1514</name>
</gene>
<dbReference type="Proteomes" id="UP000006073">
    <property type="component" value="Unassembled WGS sequence"/>
</dbReference>
<proteinExistence type="predicted"/>
<reference evidence="1 2" key="1">
    <citation type="journal article" date="2013" name="Genome Announc.">
        <title>Draft Genome Sequence of Indibacter alkaliphilus Strain LW1T, Isolated from Lonar Lake, a Haloalkaline Lake in the Buldana District of Maharashtra, India.</title>
        <authorList>
            <person name="Singh A."/>
            <person name="Kumar Jangir P."/>
            <person name="Sharma R."/>
            <person name="Singh A."/>
            <person name="Kumar Pinnaka A."/>
            <person name="Shivaji S."/>
        </authorList>
    </citation>
    <scope>NUCLEOTIDE SEQUENCE [LARGE SCALE GENOMIC DNA]</scope>
    <source>
        <strain evidence="2">CCUG 57479 / KCTC 22604 / LW1</strain>
    </source>
</reference>
<sequence length="62" mass="7146">MAMLKMKRSRICFIVVVFRILISLKISGKTNSGLIKGWLVLMDGDKINGFWCENSKYRLKGH</sequence>
<dbReference type="AlphaFoldDB" id="S2DFX5"/>
<organism evidence="1 2">
    <name type="scientific">Indibacter alkaliphilus (strain CCUG 57479 / KCTC 22604 / LW1)</name>
    <dbReference type="NCBI Taxonomy" id="1189612"/>
    <lineage>
        <taxon>Bacteria</taxon>
        <taxon>Pseudomonadati</taxon>
        <taxon>Bacteroidota</taxon>
        <taxon>Cytophagia</taxon>
        <taxon>Cytophagales</taxon>
        <taxon>Cyclobacteriaceae</taxon>
    </lineage>
</organism>
<protein>
    <submittedName>
        <fullName evidence="1">Uncharacterized protein</fullName>
    </submittedName>
</protein>
<accession>S2DFX5</accession>
<evidence type="ECO:0000313" key="1">
    <source>
        <dbReference type="EMBL" id="EOZ98007.1"/>
    </source>
</evidence>
<dbReference type="EMBL" id="ALWO02000025">
    <property type="protein sequence ID" value="EOZ98007.1"/>
    <property type="molecule type" value="Genomic_DNA"/>
</dbReference>
<evidence type="ECO:0000313" key="2">
    <source>
        <dbReference type="Proteomes" id="UP000006073"/>
    </source>
</evidence>
<keyword evidence="2" id="KW-1185">Reference proteome</keyword>
<name>S2DFX5_INDAL</name>